<dbReference type="Gene3D" id="2.40.10.340">
    <property type="entry name" value="Rod shape-determining protein MreC, domain 1"/>
    <property type="match status" value="1"/>
</dbReference>
<keyword evidence="3" id="KW-0133">Cell shape</keyword>
<organism evidence="8 9">
    <name type="scientific">Candidatus Zambryskibacteria bacterium RIFCSPLOWO2_01_FULL_43_17</name>
    <dbReference type="NCBI Taxonomy" id="1802760"/>
    <lineage>
        <taxon>Bacteria</taxon>
        <taxon>Candidatus Zambryskiibacteriota</taxon>
    </lineage>
</organism>
<comment type="similarity">
    <text evidence="1">Belongs to the MreC family.</text>
</comment>
<dbReference type="GO" id="GO:0005886">
    <property type="term" value="C:plasma membrane"/>
    <property type="evidence" value="ECO:0007669"/>
    <property type="project" value="TreeGrafter"/>
</dbReference>
<evidence type="ECO:0000256" key="3">
    <source>
        <dbReference type="ARBA" id="ARBA00022960"/>
    </source>
</evidence>
<evidence type="ECO:0000256" key="6">
    <source>
        <dbReference type="SAM" id="Phobius"/>
    </source>
</evidence>
<keyword evidence="6" id="KW-1133">Transmembrane helix</keyword>
<evidence type="ECO:0000259" key="7">
    <source>
        <dbReference type="Pfam" id="PF04085"/>
    </source>
</evidence>
<accession>A0A1G2U0E9</accession>
<sequence>MNYPLHKPRKNLSLRRVWKIILVIIILVFFISSIFPNFLGGVSVGIAKPVWKARDLFVQSILQNDFFHTKSNLIKEKNDLQTQNQNLISKLIELEILRADNEAFRLILGRTSDRRGVALPVIAHPTQTPYDVIVVDINDDQDVSIGEEAVMGNISLGKVSEIGMGYAKINLYSSPNTKTIGVLVSSGTSLELQGKGGGNFSVRVPRDTAITAGELVVLPSDPALGLARVSDIEESEKDSFKLIRLISPVNIFSLRWVEVIEK</sequence>
<comment type="caution">
    <text evidence="8">The sequence shown here is derived from an EMBL/GenBank/DDBJ whole genome shotgun (WGS) entry which is preliminary data.</text>
</comment>
<protein>
    <recommendedName>
        <fullName evidence="2">Cell shape-determining protein MreC</fullName>
    </recommendedName>
    <alternativeName>
        <fullName evidence="4">Cell shape protein MreC</fullName>
    </alternativeName>
</protein>
<evidence type="ECO:0000256" key="1">
    <source>
        <dbReference type="ARBA" id="ARBA00009369"/>
    </source>
</evidence>
<reference evidence="8 9" key="1">
    <citation type="journal article" date="2016" name="Nat. Commun.">
        <title>Thousands of microbial genomes shed light on interconnected biogeochemical processes in an aquifer system.</title>
        <authorList>
            <person name="Anantharaman K."/>
            <person name="Brown C.T."/>
            <person name="Hug L.A."/>
            <person name="Sharon I."/>
            <person name="Castelle C.J."/>
            <person name="Probst A.J."/>
            <person name="Thomas B.C."/>
            <person name="Singh A."/>
            <person name="Wilkins M.J."/>
            <person name="Karaoz U."/>
            <person name="Brodie E.L."/>
            <person name="Williams K.H."/>
            <person name="Hubbard S.S."/>
            <person name="Banfield J.F."/>
        </authorList>
    </citation>
    <scope>NUCLEOTIDE SEQUENCE [LARGE SCALE GENOMIC DNA]</scope>
</reference>
<proteinExistence type="inferred from homology"/>
<evidence type="ECO:0000313" key="8">
    <source>
        <dbReference type="EMBL" id="OHB03007.1"/>
    </source>
</evidence>
<evidence type="ECO:0000256" key="2">
    <source>
        <dbReference type="ARBA" id="ARBA00013855"/>
    </source>
</evidence>
<dbReference type="InterPro" id="IPR007221">
    <property type="entry name" value="MreC"/>
</dbReference>
<dbReference type="Pfam" id="PF04085">
    <property type="entry name" value="MreC"/>
    <property type="match status" value="1"/>
</dbReference>
<dbReference type="Proteomes" id="UP000179283">
    <property type="component" value="Unassembled WGS sequence"/>
</dbReference>
<dbReference type="InterPro" id="IPR042175">
    <property type="entry name" value="Cell/Rod_MreC_2"/>
</dbReference>
<dbReference type="PANTHER" id="PTHR34138:SF1">
    <property type="entry name" value="CELL SHAPE-DETERMINING PROTEIN MREC"/>
    <property type="match status" value="1"/>
</dbReference>
<gene>
    <name evidence="8" type="ORF">A2920_02960</name>
</gene>
<dbReference type="GO" id="GO:0008360">
    <property type="term" value="P:regulation of cell shape"/>
    <property type="evidence" value="ECO:0007669"/>
    <property type="project" value="UniProtKB-KW"/>
</dbReference>
<feature type="transmembrane region" description="Helical" evidence="6">
    <location>
        <begin position="20"/>
        <end position="39"/>
    </location>
</feature>
<dbReference type="InterPro" id="IPR055342">
    <property type="entry name" value="MreC_beta-barrel_core"/>
</dbReference>
<keyword evidence="5" id="KW-0175">Coiled coil</keyword>
<evidence type="ECO:0000256" key="4">
    <source>
        <dbReference type="ARBA" id="ARBA00032089"/>
    </source>
</evidence>
<feature type="domain" description="Rod shape-determining protein MreC beta-barrel core" evidence="7">
    <location>
        <begin position="121"/>
        <end position="261"/>
    </location>
</feature>
<dbReference type="PANTHER" id="PTHR34138">
    <property type="entry name" value="CELL SHAPE-DETERMINING PROTEIN MREC"/>
    <property type="match status" value="1"/>
</dbReference>
<evidence type="ECO:0000256" key="5">
    <source>
        <dbReference type="SAM" id="Coils"/>
    </source>
</evidence>
<name>A0A1G2U0E9_9BACT</name>
<dbReference type="Gene3D" id="2.40.10.350">
    <property type="entry name" value="Rod shape-determining protein MreC, domain 2"/>
    <property type="match status" value="1"/>
</dbReference>
<feature type="coiled-coil region" evidence="5">
    <location>
        <begin position="70"/>
        <end position="97"/>
    </location>
</feature>
<dbReference type="EMBL" id="MHWD01000027">
    <property type="protein sequence ID" value="OHB03007.1"/>
    <property type="molecule type" value="Genomic_DNA"/>
</dbReference>
<evidence type="ECO:0000313" key="9">
    <source>
        <dbReference type="Proteomes" id="UP000179283"/>
    </source>
</evidence>
<keyword evidence="6" id="KW-0472">Membrane</keyword>
<keyword evidence="6" id="KW-0812">Transmembrane</keyword>
<dbReference type="InterPro" id="IPR042177">
    <property type="entry name" value="Cell/Rod_1"/>
</dbReference>
<dbReference type="AlphaFoldDB" id="A0A1G2U0E9"/>